<dbReference type="Proteomes" id="UP000515377">
    <property type="component" value="Chromosome"/>
</dbReference>
<proteinExistence type="predicted"/>
<reference evidence="2 3" key="1">
    <citation type="submission" date="2020-07" db="EMBL/GenBank/DDBJ databases">
        <title>Whole genome sequence of Sphingobium yanoikuyae A3.</title>
        <authorList>
            <person name="Han S.-S."/>
        </authorList>
    </citation>
    <scope>NUCLEOTIDE SEQUENCE [LARGE SCALE GENOMIC DNA]</scope>
    <source>
        <strain evidence="2 3">A3</strain>
    </source>
</reference>
<protein>
    <submittedName>
        <fullName evidence="2">Uncharacterized protein</fullName>
    </submittedName>
</protein>
<evidence type="ECO:0000256" key="1">
    <source>
        <dbReference type="SAM" id="Phobius"/>
    </source>
</evidence>
<sequence>MRMPLPRLSTLAAIGEVMLMPLCMALMLICGISFILFTGVVIMLIFGLLVFGLPAEGGAILWSQAMMGVIGAFACWLAACRGIILGWAALWDLSPRSVAVLALHAAISAAACKFLFGFLL</sequence>
<feature type="transmembrane region" description="Helical" evidence="1">
    <location>
        <begin position="65"/>
        <end position="91"/>
    </location>
</feature>
<accession>A0A9X7UC15</accession>
<gene>
    <name evidence="2" type="ORF">H3V42_02365</name>
</gene>
<organism evidence="2 3">
    <name type="scientific">Sphingobium yanoikuyae</name>
    <name type="common">Sphingomonas yanoikuyae</name>
    <dbReference type="NCBI Taxonomy" id="13690"/>
    <lineage>
        <taxon>Bacteria</taxon>
        <taxon>Pseudomonadati</taxon>
        <taxon>Pseudomonadota</taxon>
        <taxon>Alphaproteobacteria</taxon>
        <taxon>Sphingomonadales</taxon>
        <taxon>Sphingomonadaceae</taxon>
        <taxon>Sphingobium</taxon>
    </lineage>
</organism>
<keyword evidence="1" id="KW-0472">Membrane</keyword>
<evidence type="ECO:0000313" key="3">
    <source>
        <dbReference type="Proteomes" id="UP000515377"/>
    </source>
</evidence>
<keyword evidence="1" id="KW-0812">Transmembrane</keyword>
<name>A0A9X7UC15_SPHYA</name>
<dbReference type="AlphaFoldDB" id="A0A9X7UC15"/>
<feature type="transmembrane region" description="Helical" evidence="1">
    <location>
        <begin position="21"/>
        <end position="53"/>
    </location>
</feature>
<feature type="transmembrane region" description="Helical" evidence="1">
    <location>
        <begin position="98"/>
        <end position="119"/>
    </location>
</feature>
<keyword evidence="1" id="KW-1133">Transmembrane helix</keyword>
<dbReference type="EMBL" id="CP060122">
    <property type="protein sequence ID" value="QNG46529.1"/>
    <property type="molecule type" value="Genomic_DNA"/>
</dbReference>
<evidence type="ECO:0000313" key="2">
    <source>
        <dbReference type="EMBL" id="QNG46529.1"/>
    </source>
</evidence>